<name>A0A9N8DMX7_9STRA</name>
<keyword evidence="4" id="KW-0472">Membrane</keyword>
<feature type="compositionally biased region" description="Basic and acidic residues" evidence="3">
    <location>
        <begin position="228"/>
        <end position="249"/>
    </location>
</feature>
<sequence>MHMKNQEDQKSNTDERQQTELSEVRDLAREWDQKDREAKRAARQARTSITRESMRTPATGTISGSDDGSNDGTVSSSRSQKDREAKRAARRAGPSTACSSVLAGSDKSAEVRTLTRELEEKDRAAKEVTRQQQSAPLLDSASRRSSTNRGLGRDKAAKDAARQQQPHPQKPPSIDASSRSQSTNRGLSRRAKESQNNIGTGSLASRESTHSGISLAESTESDVSFETSRSRIQERQNRAAKRAEKENQLKSRTGAWGSADSTDEDVAASSEASPCVVEPTPEPSAPGAFHSQPTQEEIDGIQDPSQSSHNNDPDPEAPAIPANQDLSIEVLVEATLVDDDPPPISQMDESDKPMAEAKAMDDNEMASSFLRSQTGRRLIAGVLFVFLMLIIGLAVGLSRQDSNGAMEVTMVTITQVPSATPTMSPTLAPTALLETELAQVLLNELSLTNATIAEILQNHLSPPAQAASWLLNEPFLFGLPLLQKVQGFTLGTLFWSTDGASWTNSTNWFNYELSSTVCSWHQIGCDVYEEEVDSINLGNNKLHGTIPREIALLAPSLTSIEFYDNALLQLLRVQNSLLSGSIAPDLALATSLSGIDLTGNNLVSSIPRGLFHLPMLSQLNLAKNALSSSIPSEVGLSNSIVGLNLSSNLITGSIPSKIFSISSLAQLDLSANGLFGSLPEEVGSASQLSFMHIGTNQITGKLPSSLGLLRKLCFIDASNNQMVGSLSEALFALCYGETLEIPAENGTTTVVLRGTLLAAPQYDTEDLLAQLNDAASDILSNGFNGFESLNTTIVSIISPYQSEIKLSIAVSGVLPDSPPSQSMVRNVLFPFNSFQFNYVWDSTTTIPIFVMPEFVQPLMLDVSGNSLTGSLHSGFFESIPWVNSFNIASNHFSGTLPTQLGTASSIVELSLAANNFVGSLPSEIGQLTDMQALDLSFNDLSSTIPLEFGSLASLRSLAMSSNSLVGPLDSLFWKEQLQANSTVLGNDNDSKDTGFGQQLCHLDLSDNALSGTLPLEVGTLLCRRHLYAGNKTVSMAFRIQYGFHDWQQDVARMPYDSEMEAVRKQTSRFLSDFISGQFHQSPGHVELVALNASLDSTLEGENRVFVDFVAAVRFDEAPIPTRKDLVDALSEPFALLDYVTISYLGELTGSLFDINNIASNARFIYLDVPPTSLLPPVSLDVSFNNLAGTIPSELANLMTLHSSVVLEGNAFTGSLPVELCPWLCLEQSGSSSQPLLVVDCDQVECNCDCSADQP</sequence>
<comment type="caution">
    <text evidence="5">The sequence shown here is derived from an EMBL/GenBank/DDBJ whole genome shotgun (WGS) entry which is preliminary data.</text>
</comment>
<feature type="compositionally biased region" description="Polar residues" evidence="3">
    <location>
        <begin position="175"/>
        <end position="186"/>
    </location>
</feature>
<evidence type="ECO:0000256" key="2">
    <source>
        <dbReference type="ARBA" id="ARBA00022737"/>
    </source>
</evidence>
<accession>A0A9N8DMX7</accession>
<feature type="compositionally biased region" description="Basic and acidic residues" evidence="3">
    <location>
        <begin position="349"/>
        <end position="359"/>
    </location>
</feature>
<dbReference type="EMBL" id="CAICTM010000223">
    <property type="protein sequence ID" value="CAB9505236.1"/>
    <property type="molecule type" value="Genomic_DNA"/>
</dbReference>
<keyword evidence="6" id="KW-1185">Reference proteome</keyword>
<dbReference type="InterPro" id="IPR032675">
    <property type="entry name" value="LRR_dom_sf"/>
</dbReference>
<evidence type="ECO:0000313" key="6">
    <source>
        <dbReference type="Proteomes" id="UP001153069"/>
    </source>
</evidence>
<dbReference type="AlphaFoldDB" id="A0A9N8DMX7"/>
<feature type="compositionally biased region" description="Polar residues" evidence="3">
    <location>
        <begin position="194"/>
        <end position="227"/>
    </location>
</feature>
<feature type="compositionally biased region" description="Basic and acidic residues" evidence="3">
    <location>
        <begin position="1"/>
        <end position="40"/>
    </location>
</feature>
<feature type="transmembrane region" description="Helical" evidence="4">
    <location>
        <begin position="378"/>
        <end position="397"/>
    </location>
</feature>
<dbReference type="PANTHER" id="PTHR48064:SF6">
    <property type="entry name" value="RECEPTOR-LIKE PROTEIN KINASE 2"/>
    <property type="match status" value="1"/>
</dbReference>
<feature type="compositionally biased region" description="Basic and acidic residues" evidence="3">
    <location>
        <begin position="107"/>
        <end position="129"/>
    </location>
</feature>
<feature type="region of interest" description="Disordered" evidence="3">
    <location>
        <begin position="1"/>
        <end position="320"/>
    </location>
</feature>
<dbReference type="Pfam" id="PF00560">
    <property type="entry name" value="LRR_1"/>
    <property type="match status" value="3"/>
</dbReference>
<evidence type="ECO:0000256" key="3">
    <source>
        <dbReference type="SAM" id="MobiDB-lite"/>
    </source>
</evidence>
<dbReference type="PANTHER" id="PTHR48064">
    <property type="entry name" value="OS01G0750400 PROTEIN"/>
    <property type="match status" value="1"/>
</dbReference>
<evidence type="ECO:0000256" key="4">
    <source>
        <dbReference type="SAM" id="Phobius"/>
    </source>
</evidence>
<dbReference type="Proteomes" id="UP001153069">
    <property type="component" value="Unassembled WGS sequence"/>
</dbReference>
<evidence type="ECO:0000256" key="1">
    <source>
        <dbReference type="ARBA" id="ARBA00022614"/>
    </source>
</evidence>
<dbReference type="SUPFAM" id="SSF52058">
    <property type="entry name" value="L domain-like"/>
    <property type="match status" value="2"/>
</dbReference>
<keyword evidence="4" id="KW-0812">Transmembrane</keyword>
<reference evidence="5" key="1">
    <citation type="submission" date="2020-06" db="EMBL/GenBank/DDBJ databases">
        <authorList>
            <consortium name="Plant Systems Biology data submission"/>
        </authorList>
    </citation>
    <scope>NUCLEOTIDE SEQUENCE</scope>
    <source>
        <strain evidence="5">D6</strain>
    </source>
</reference>
<protein>
    <submittedName>
        <fullName evidence="5">Uncharacterized protein</fullName>
    </submittedName>
</protein>
<dbReference type="InterPro" id="IPR053038">
    <property type="entry name" value="RLP_Defense"/>
</dbReference>
<keyword evidence="4" id="KW-1133">Transmembrane helix</keyword>
<feature type="compositionally biased region" description="Basic and acidic residues" evidence="3">
    <location>
        <begin position="151"/>
        <end position="161"/>
    </location>
</feature>
<proteinExistence type="predicted"/>
<keyword evidence="1" id="KW-0433">Leucine-rich repeat</keyword>
<gene>
    <name evidence="5" type="ORF">SEMRO_224_G091570.2</name>
</gene>
<keyword evidence="2" id="KW-0677">Repeat</keyword>
<organism evidence="5 6">
    <name type="scientific">Seminavis robusta</name>
    <dbReference type="NCBI Taxonomy" id="568900"/>
    <lineage>
        <taxon>Eukaryota</taxon>
        <taxon>Sar</taxon>
        <taxon>Stramenopiles</taxon>
        <taxon>Ochrophyta</taxon>
        <taxon>Bacillariophyta</taxon>
        <taxon>Bacillariophyceae</taxon>
        <taxon>Bacillariophycidae</taxon>
        <taxon>Naviculales</taxon>
        <taxon>Naviculaceae</taxon>
        <taxon>Seminavis</taxon>
    </lineage>
</organism>
<feature type="compositionally biased region" description="Polar residues" evidence="3">
    <location>
        <begin position="45"/>
        <end position="78"/>
    </location>
</feature>
<evidence type="ECO:0000313" key="5">
    <source>
        <dbReference type="EMBL" id="CAB9505236.1"/>
    </source>
</evidence>
<feature type="region of interest" description="Disordered" evidence="3">
    <location>
        <begin position="336"/>
        <end position="359"/>
    </location>
</feature>
<dbReference type="OrthoDB" id="2013775at2759"/>
<dbReference type="InterPro" id="IPR001611">
    <property type="entry name" value="Leu-rich_rpt"/>
</dbReference>
<dbReference type="FunFam" id="3.80.10.10:FF:000041">
    <property type="entry name" value="LRR receptor-like serine/threonine-protein kinase ERECTA"/>
    <property type="match status" value="1"/>
</dbReference>
<dbReference type="Gene3D" id="3.80.10.10">
    <property type="entry name" value="Ribonuclease Inhibitor"/>
    <property type="match status" value="5"/>
</dbReference>